<sequence length="240" mass="27915">MASEQNLLATITQMIQGLREEKEGEKLLKEKRRVLKEEEKEKEKLLREKEKEEEKLLKEKRRVLKEEEKEKEKLLKEKRRVLKEKEKKEERLLRQQEREGFHQKVTNLEIRFQSEIGGVQAALENNIGEVRTECKRLEIELARMKSLEGAVISPTGRNIPPPTFDGQTSLEGFRRKFEAVTLKNGWGETEKVTNLIVALRGPALDLLQAVPRADQQSYAMLMGELELRYGEQHLSIPSST</sequence>
<organism evidence="2 3">
    <name type="scientific">Cordylochernes scorpioides</name>
    <dbReference type="NCBI Taxonomy" id="51811"/>
    <lineage>
        <taxon>Eukaryota</taxon>
        <taxon>Metazoa</taxon>
        <taxon>Ecdysozoa</taxon>
        <taxon>Arthropoda</taxon>
        <taxon>Chelicerata</taxon>
        <taxon>Arachnida</taxon>
        <taxon>Pseudoscorpiones</taxon>
        <taxon>Cheliferoidea</taxon>
        <taxon>Chernetidae</taxon>
        <taxon>Cordylochernes</taxon>
    </lineage>
</organism>
<keyword evidence="3" id="KW-1185">Reference proteome</keyword>
<gene>
    <name evidence="2" type="ORF">LAZ67_10001592</name>
</gene>
<proteinExistence type="predicted"/>
<dbReference type="EMBL" id="CP092872">
    <property type="protein sequence ID" value="UYV73027.1"/>
    <property type="molecule type" value="Genomic_DNA"/>
</dbReference>
<dbReference type="Proteomes" id="UP001235939">
    <property type="component" value="Chromosome 10"/>
</dbReference>
<name>A0ABY6KXN1_9ARAC</name>
<reference evidence="2 3" key="1">
    <citation type="submission" date="2022-01" db="EMBL/GenBank/DDBJ databases">
        <title>A chromosomal length assembly of Cordylochernes scorpioides.</title>
        <authorList>
            <person name="Zeh D."/>
            <person name="Zeh J."/>
        </authorList>
    </citation>
    <scope>NUCLEOTIDE SEQUENCE [LARGE SCALE GENOMIC DNA]</scope>
    <source>
        <strain evidence="2">IN4F17</strain>
        <tissue evidence="2">Whole Body</tissue>
    </source>
</reference>
<accession>A0ABY6KXN1</accession>
<evidence type="ECO:0000313" key="2">
    <source>
        <dbReference type="EMBL" id="UYV73027.1"/>
    </source>
</evidence>
<feature type="coiled-coil region" evidence="1">
    <location>
        <begin position="1"/>
        <end position="147"/>
    </location>
</feature>
<protein>
    <submittedName>
        <fullName evidence="2">Uncharacterized protein</fullName>
    </submittedName>
</protein>
<evidence type="ECO:0000256" key="1">
    <source>
        <dbReference type="SAM" id="Coils"/>
    </source>
</evidence>
<evidence type="ECO:0000313" key="3">
    <source>
        <dbReference type="Proteomes" id="UP001235939"/>
    </source>
</evidence>
<keyword evidence="1" id="KW-0175">Coiled coil</keyword>
<dbReference type="PANTHER" id="PTHR45823:SF1">
    <property type="entry name" value="T-SNARE COILED-COIL HOMOLOGY DOMAIN-CONTAINING PROTEIN"/>
    <property type="match status" value="1"/>
</dbReference>
<dbReference type="PANTHER" id="PTHR45823">
    <property type="entry name" value="T-SNARE COILED-COIL HOMOLOGY DOMAIN-CONTAINING PROTEIN"/>
    <property type="match status" value="1"/>
</dbReference>